<reference evidence="1" key="1">
    <citation type="submission" date="2018-05" db="EMBL/GenBank/DDBJ databases">
        <authorList>
            <person name="Lanie J.A."/>
            <person name="Ng W.-L."/>
            <person name="Kazmierczak K.M."/>
            <person name="Andrzejewski T.M."/>
            <person name="Davidsen T.M."/>
            <person name="Wayne K.J."/>
            <person name="Tettelin H."/>
            <person name="Glass J.I."/>
            <person name="Rusch D."/>
            <person name="Podicherti R."/>
            <person name="Tsui H.-C.T."/>
            <person name="Winkler M.E."/>
        </authorList>
    </citation>
    <scope>NUCLEOTIDE SEQUENCE</scope>
</reference>
<evidence type="ECO:0000313" key="1">
    <source>
        <dbReference type="EMBL" id="SUZ94950.1"/>
    </source>
</evidence>
<accession>A0A381RSV4</accession>
<organism evidence="1">
    <name type="scientific">marine metagenome</name>
    <dbReference type="NCBI Taxonomy" id="408172"/>
    <lineage>
        <taxon>unclassified sequences</taxon>
        <taxon>metagenomes</taxon>
        <taxon>ecological metagenomes</taxon>
    </lineage>
</organism>
<proteinExistence type="inferred from homology"/>
<dbReference type="PANTHER" id="PTHR33383:SF1">
    <property type="entry name" value="MEMBRANE PROTEIN INSERTION EFFICIENCY FACTOR-RELATED"/>
    <property type="match status" value="1"/>
</dbReference>
<sequence length="84" mass="9808">MLTPAKLTKSTIKAYQRFLSPFFKPTCRFQPTCSQYAMEALDRFGFIKGIYLSLTRILRCNPLFAFGHDPVPEQFHFITRLKKS</sequence>
<dbReference type="AlphaFoldDB" id="A0A381RSV4"/>
<dbReference type="HAMAP" id="MF_00386">
    <property type="entry name" value="UPF0161_YidD"/>
    <property type="match status" value="1"/>
</dbReference>
<gene>
    <name evidence="1" type="ORF">METZ01_LOCUS47804</name>
</gene>
<dbReference type="Pfam" id="PF01809">
    <property type="entry name" value="YidD"/>
    <property type="match status" value="1"/>
</dbReference>
<dbReference type="NCBIfam" id="TIGR00278">
    <property type="entry name" value="membrane protein insertion efficiency factor YidD"/>
    <property type="match status" value="1"/>
</dbReference>
<dbReference type="EMBL" id="UINC01002280">
    <property type="protein sequence ID" value="SUZ94950.1"/>
    <property type="molecule type" value="Genomic_DNA"/>
</dbReference>
<name>A0A381RSV4_9ZZZZ</name>
<evidence type="ECO:0008006" key="2">
    <source>
        <dbReference type="Google" id="ProtNLM"/>
    </source>
</evidence>
<dbReference type="PANTHER" id="PTHR33383">
    <property type="entry name" value="MEMBRANE PROTEIN INSERTION EFFICIENCY FACTOR-RELATED"/>
    <property type="match status" value="1"/>
</dbReference>
<dbReference type="SMART" id="SM01234">
    <property type="entry name" value="Haemolytic"/>
    <property type="match status" value="1"/>
</dbReference>
<dbReference type="InterPro" id="IPR002696">
    <property type="entry name" value="Membr_insert_effic_factor_YidD"/>
</dbReference>
<protein>
    <recommendedName>
        <fullName evidence="2">Membrane protein insertion efficiency factor YidD</fullName>
    </recommendedName>
</protein>